<dbReference type="EMBL" id="BDCO01000002">
    <property type="protein sequence ID" value="GAT34224.1"/>
    <property type="molecule type" value="Genomic_DNA"/>
</dbReference>
<keyword evidence="2" id="KW-1185">Reference proteome</keyword>
<dbReference type="Proteomes" id="UP000076023">
    <property type="component" value="Unassembled WGS sequence"/>
</dbReference>
<reference evidence="2" key="1">
    <citation type="journal article" date="2017" name="Genome Announc.">
        <title>Draft Genome Sequence of Terrimicrobium sacchariphilum NM-5T, a Facultative Anaerobic Soil Bacterium of the Class Spartobacteria.</title>
        <authorList>
            <person name="Qiu Y.L."/>
            <person name="Tourlousse D.M."/>
            <person name="Matsuura N."/>
            <person name="Ohashi A."/>
            <person name="Sekiguchi Y."/>
        </authorList>
    </citation>
    <scope>NUCLEOTIDE SEQUENCE [LARGE SCALE GENOMIC DNA]</scope>
    <source>
        <strain evidence="2">NM-5</strain>
    </source>
</reference>
<dbReference type="OrthoDB" id="191371at2"/>
<gene>
    <name evidence="1" type="ORF">TSACC_22648</name>
</gene>
<name>A0A146GBP0_TERSA</name>
<evidence type="ECO:0000313" key="2">
    <source>
        <dbReference type="Proteomes" id="UP000076023"/>
    </source>
</evidence>
<dbReference type="AlphaFoldDB" id="A0A146GBP0"/>
<dbReference type="InParanoid" id="A0A146GBP0"/>
<comment type="caution">
    <text evidence="1">The sequence shown here is derived from an EMBL/GenBank/DDBJ whole genome shotgun (WGS) entry which is preliminary data.</text>
</comment>
<dbReference type="STRING" id="690879.TSACC_22648"/>
<dbReference type="RefSeq" id="WP_075079875.1">
    <property type="nucleotide sequence ID" value="NZ_BDCO01000002.1"/>
</dbReference>
<proteinExistence type="predicted"/>
<protein>
    <submittedName>
        <fullName evidence="1">Uncharacterized protein</fullName>
    </submittedName>
</protein>
<evidence type="ECO:0000313" key="1">
    <source>
        <dbReference type="EMBL" id="GAT34224.1"/>
    </source>
</evidence>
<accession>A0A146GBP0</accession>
<organism evidence="1 2">
    <name type="scientific">Terrimicrobium sacchariphilum</name>
    <dbReference type="NCBI Taxonomy" id="690879"/>
    <lineage>
        <taxon>Bacteria</taxon>
        <taxon>Pseudomonadati</taxon>
        <taxon>Verrucomicrobiota</taxon>
        <taxon>Terrimicrobiia</taxon>
        <taxon>Terrimicrobiales</taxon>
        <taxon>Terrimicrobiaceae</taxon>
        <taxon>Terrimicrobium</taxon>
    </lineage>
</organism>
<sequence length="176" mass="19659">MRYPLLFLVVAAASAFGQQTNQRSSMIFAPGAKEPTVVNTPAPTPTQQAAPSGKVFSPDDILNAFFLALKADQVDAAYDALVRNTIIAERQKDVDGLKAKTKEAIDGYGPISGYEVVDEREVGTVLMRRTCISLNSDLPLRWRFYFYKTQGEWRLVDLRIDDGLVELFEDSARPRR</sequence>